<dbReference type="NCBIfam" id="TIGR02532">
    <property type="entry name" value="IV_pilin_GFxxxE"/>
    <property type="match status" value="1"/>
</dbReference>
<dbReference type="Gene3D" id="3.30.700.10">
    <property type="entry name" value="Glycoprotein, Type 4 Pilin"/>
    <property type="match status" value="1"/>
</dbReference>
<dbReference type="Pfam" id="PF07963">
    <property type="entry name" value="N_methyl"/>
    <property type="match status" value="1"/>
</dbReference>
<evidence type="ECO:0000256" key="3">
    <source>
        <dbReference type="ARBA" id="ARBA00022692"/>
    </source>
</evidence>
<dbReference type="RefSeq" id="WP_214174995.1">
    <property type="nucleotide sequence ID" value="NZ_JAHCVK010000002.1"/>
</dbReference>
<keyword evidence="8" id="KW-1185">Reference proteome</keyword>
<evidence type="ECO:0000313" key="8">
    <source>
        <dbReference type="Proteomes" id="UP000756860"/>
    </source>
</evidence>
<evidence type="ECO:0000256" key="2">
    <source>
        <dbReference type="ARBA" id="ARBA00022481"/>
    </source>
</evidence>
<comment type="subcellular location">
    <subcellularLocation>
        <location evidence="1">Membrane</location>
        <topology evidence="1">Single-pass membrane protein</topology>
    </subcellularLocation>
</comment>
<keyword evidence="4 6" id="KW-1133">Transmembrane helix</keyword>
<keyword evidence="2" id="KW-0488">Methylation</keyword>
<proteinExistence type="predicted"/>
<dbReference type="PANTHER" id="PTHR30093:SF44">
    <property type="entry name" value="TYPE II SECRETION SYSTEM CORE PROTEIN G"/>
    <property type="match status" value="1"/>
</dbReference>
<name>A0ABS5SCC1_9BACT</name>
<reference evidence="7 8" key="1">
    <citation type="submission" date="2021-05" db="EMBL/GenBank/DDBJ databases">
        <title>The draft genome of Geobacter luticola JCM 17780.</title>
        <authorList>
            <person name="Xu Z."/>
            <person name="Masuda Y."/>
            <person name="Itoh H."/>
            <person name="Senoo K."/>
        </authorList>
    </citation>
    <scope>NUCLEOTIDE SEQUENCE [LARGE SCALE GENOMIC DNA]</scope>
    <source>
        <strain evidence="7 8">JCM 17780</strain>
    </source>
</reference>
<keyword evidence="5 6" id="KW-0472">Membrane</keyword>
<dbReference type="InterPro" id="IPR012902">
    <property type="entry name" value="N_methyl_site"/>
</dbReference>
<keyword evidence="3 6" id="KW-0812">Transmembrane</keyword>
<dbReference type="PANTHER" id="PTHR30093">
    <property type="entry name" value="GENERAL SECRETION PATHWAY PROTEIN G"/>
    <property type="match status" value="1"/>
</dbReference>
<dbReference type="Proteomes" id="UP000756860">
    <property type="component" value="Unassembled WGS sequence"/>
</dbReference>
<gene>
    <name evidence="7" type="ORF">KI810_08075</name>
</gene>
<dbReference type="PRINTS" id="PR00813">
    <property type="entry name" value="BCTERIALGSPG"/>
</dbReference>
<dbReference type="PROSITE" id="PS00409">
    <property type="entry name" value="PROKAR_NTER_METHYL"/>
    <property type="match status" value="1"/>
</dbReference>
<organism evidence="7 8">
    <name type="scientific">Geomobilimonas luticola</name>
    <dbReference type="NCBI Taxonomy" id="1114878"/>
    <lineage>
        <taxon>Bacteria</taxon>
        <taxon>Pseudomonadati</taxon>
        <taxon>Thermodesulfobacteriota</taxon>
        <taxon>Desulfuromonadia</taxon>
        <taxon>Geobacterales</taxon>
        <taxon>Geobacteraceae</taxon>
        <taxon>Geomobilimonas</taxon>
    </lineage>
</organism>
<evidence type="ECO:0000256" key="1">
    <source>
        <dbReference type="ARBA" id="ARBA00004167"/>
    </source>
</evidence>
<evidence type="ECO:0000313" key="7">
    <source>
        <dbReference type="EMBL" id="MBT0653010.1"/>
    </source>
</evidence>
<dbReference type="EMBL" id="JAHCVK010000002">
    <property type="protein sequence ID" value="MBT0653010.1"/>
    <property type="molecule type" value="Genomic_DNA"/>
</dbReference>
<dbReference type="InterPro" id="IPR045584">
    <property type="entry name" value="Pilin-like"/>
</dbReference>
<accession>A0ABS5SCC1</accession>
<evidence type="ECO:0000256" key="6">
    <source>
        <dbReference type="SAM" id="Phobius"/>
    </source>
</evidence>
<comment type="caution">
    <text evidence="7">The sequence shown here is derived from an EMBL/GenBank/DDBJ whole genome shotgun (WGS) entry which is preliminary data.</text>
</comment>
<evidence type="ECO:0000256" key="4">
    <source>
        <dbReference type="ARBA" id="ARBA00022989"/>
    </source>
</evidence>
<dbReference type="SUPFAM" id="SSF54523">
    <property type="entry name" value="Pili subunits"/>
    <property type="match status" value="1"/>
</dbReference>
<sequence>MLNKLRSNKGFTLIELLIVVAIIGILAAIAIPQFSAYRQKAYNSAAQSDLKNAKTQLESYYADNQKYPF</sequence>
<evidence type="ECO:0000256" key="5">
    <source>
        <dbReference type="ARBA" id="ARBA00023136"/>
    </source>
</evidence>
<protein>
    <submittedName>
        <fullName evidence="7">Prepilin-type N-terminal cleavage/methylation domain-containing protein</fullName>
    </submittedName>
</protein>
<feature type="transmembrane region" description="Helical" evidence="6">
    <location>
        <begin position="12"/>
        <end position="31"/>
    </location>
</feature>
<dbReference type="InterPro" id="IPR000983">
    <property type="entry name" value="Bac_GSPG_pilin"/>
</dbReference>